<evidence type="ECO:0000313" key="5">
    <source>
        <dbReference type="Proteomes" id="UP000011682"/>
    </source>
</evidence>
<dbReference type="SUPFAM" id="SSF52200">
    <property type="entry name" value="Toll/Interleukin receptor TIR domain"/>
    <property type="match status" value="1"/>
</dbReference>
<keyword evidence="2" id="KW-0812">Transmembrane</keyword>
<feature type="transmembrane region" description="Helical" evidence="2">
    <location>
        <begin position="172"/>
        <end position="194"/>
    </location>
</feature>
<comment type="caution">
    <text evidence="4">The sequence shown here is derived from an EMBL/GenBank/DDBJ whole genome shotgun (WGS) entry which is preliminary data.</text>
</comment>
<sequence>MARIFVSYRRDDSPGHTGRLYDHLVTHFGEKLVFRDIETIEPGADFVHAIEEAVESCGVLLAVIGPQWLGARDKQGRRRLDNPEDFVRLEVATALSRDVRVIPVLVGGATVPSEEELPPDLAPLARRNAIEISDPRFRSDMAHLIRAIQSALGEKPTPAAGVPRPGVQRRRWGAVGFVITFTVVVLAGLLWGPWRESKPTAGDAGVAGKVSREKKQRSPSPRDAGVVQPTREDAGTDAGVVQPTREDAGTDAGVVQPTQEDAGTDAGVVQPTQEDAGTDAGVVQPTQEDAGTDAGVVQPTQEDAGTDAGVVQPTQEDAGTDAGIATPSPSDAGTMDEDGGTGGSEVLPAPEPESSPQPAPEPESPPPPQPEPEPDSGP</sequence>
<proteinExistence type="predicted"/>
<protein>
    <recommendedName>
        <fullName evidence="3">TIR domain-containing protein</fullName>
    </recommendedName>
</protein>
<dbReference type="Proteomes" id="UP000011682">
    <property type="component" value="Unassembled WGS sequence"/>
</dbReference>
<dbReference type="GO" id="GO:0007165">
    <property type="term" value="P:signal transduction"/>
    <property type="evidence" value="ECO:0007669"/>
    <property type="project" value="InterPro"/>
</dbReference>
<dbReference type="OrthoDB" id="9768004at2"/>
<keyword evidence="5" id="KW-1185">Reference proteome</keyword>
<keyword evidence="2" id="KW-0472">Membrane</keyword>
<dbReference type="InterPro" id="IPR000157">
    <property type="entry name" value="TIR_dom"/>
</dbReference>
<dbReference type="InterPro" id="IPR035897">
    <property type="entry name" value="Toll_tir_struct_dom_sf"/>
</dbReference>
<organism evidence="4 5">
    <name type="scientific">Cystobacter fuscus (strain ATCC 25194 / DSM 2262 / NBRC 100088 / M29)</name>
    <dbReference type="NCBI Taxonomy" id="1242864"/>
    <lineage>
        <taxon>Bacteria</taxon>
        <taxon>Pseudomonadati</taxon>
        <taxon>Myxococcota</taxon>
        <taxon>Myxococcia</taxon>
        <taxon>Myxococcales</taxon>
        <taxon>Cystobacterineae</taxon>
        <taxon>Archangiaceae</taxon>
        <taxon>Cystobacter</taxon>
    </lineage>
</organism>
<feature type="domain" description="TIR" evidence="3">
    <location>
        <begin position="1"/>
        <end position="152"/>
    </location>
</feature>
<gene>
    <name evidence="4" type="ORF">D187_003185</name>
</gene>
<evidence type="ECO:0000259" key="3">
    <source>
        <dbReference type="PROSITE" id="PS50104"/>
    </source>
</evidence>
<dbReference type="EMBL" id="ANAH02000018">
    <property type="protein sequence ID" value="EPX59281.1"/>
    <property type="molecule type" value="Genomic_DNA"/>
</dbReference>
<dbReference type="PROSITE" id="PS50104">
    <property type="entry name" value="TIR"/>
    <property type="match status" value="1"/>
</dbReference>
<dbReference type="Gene3D" id="3.40.50.10140">
    <property type="entry name" value="Toll/interleukin-1 receptor homology (TIR) domain"/>
    <property type="match status" value="1"/>
</dbReference>
<feature type="compositionally biased region" description="Pro residues" evidence="1">
    <location>
        <begin position="349"/>
        <end position="378"/>
    </location>
</feature>
<dbReference type="Pfam" id="PF13676">
    <property type="entry name" value="TIR_2"/>
    <property type="match status" value="1"/>
</dbReference>
<keyword evidence="2" id="KW-1133">Transmembrane helix</keyword>
<accession>S9P814</accession>
<dbReference type="RefSeq" id="WP_020918357.1">
    <property type="nucleotide sequence ID" value="NZ_ANAH02000018.1"/>
</dbReference>
<name>S9P814_CYSF2</name>
<dbReference type="AlphaFoldDB" id="S9P814"/>
<feature type="region of interest" description="Disordered" evidence="1">
    <location>
        <begin position="196"/>
        <end position="378"/>
    </location>
</feature>
<evidence type="ECO:0000256" key="2">
    <source>
        <dbReference type="SAM" id="Phobius"/>
    </source>
</evidence>
<evidence type="ECO:0000256" key="1">
    <source>
        <dbReference type="SAM" id="MobiDB-lite"/>
    </source>
</evidence>
<reference evidence="4" key="1">
    <citation type="submission" date="2013-05" db="EMBL/GenBank/DDBJ databases">
        <title>Genome assembly of Cystobacter fuscus DSM 2262.</title>
        <authorList>
            <person name="Sharma G."/>
            <person name="Khatri I."/>
            <person name="Kaur C."/>
            <person name="Mayilraj S."/>
            <person name="Subramanian S."/>
        </authorList>
    </citation>
    <scope>NUCLEOTIDE SEQUENCE [LARGE SCALE GENOMIC DNA]</scope>
    <source>
        <strain evidence="4">DSM 2262</strain>
    </source>
</reference>
<dbReference type="eggNOG" id="COG2815">
    <property type="taxonomic scope" value="Bacteria"/>
</dbReference>
<evidence type="ECO:0000313" key="4">
    <source>
        <dbReference type="EMBL" id="EPX59281.1"/>
    </source>
</evidence>